<dbReference type="Gene3D" id="3.30.40.10">
    <property type="entry name" value="Zinc/RING finger domain, C3HC4 (zinc finger)"/>
    <property type="match status" value="1"/>
</dbReference>
<evidence type="ECO:0000256" key="11">
    <source>
        <dbReference type="HAMAP-Rule" id="MF_03100"/>
    </source>
</evidence>
<evidence type="ECO:0000313" key="13">
    <source>
        <dbReference type="Proteomes" id="UP000887572"/>
    </source>
</evidence>
<dbReference type="HAMAP" id="MF_03100">
    <property type="entry name" value="Endonuc_su_Slx1"/>
    <property type="match status" value="1"/>
</dbReference>
<dbReference type="InterPro" id="IPR013083">
    <property type="entry name" value="Znf_RING/FYVE/PHD"/>
</dbReference>
<organism evidence="13 14">
    <name type="scientific">Globodera rostochiensis</name>
    <name type="common">Golden nematode worm</name>
    <name type="synonym">Heterodera rostochiensis</name>
    <dbReference type="NCBI Taxonomy" id="31243"/>
    <lineage>
        <taxon>Eukaryota</taxon>
        <taxon>Metazoa</taxon>
        <taxon>Ecdysozoa</taxon>
        <taxon>Nematoda</taxon>
        <taxon>Chromadorea</taxon>
        <taxon>Rhabditida</taxon>
        <taxon>Tylenchina</taxon>
        <taxon>Tylenchomorpha</taxon>
        <taxon>Tylenchoidea</taxon>
        <taxon>Heteroderidae</taxon>
        <taxon>Heteroderinae</taxon>
        <taxon>Globodera</taxon>
    </lineage>
</organism>
<dbReference type="InterPro" id="IPR000305">
    <property type="entry name" value="GIY-YIG_endonuc"/>
</dbReference>
<keyword evidence="13" id="KW-1185">Reference proteome</keyword>
<keyword evidence="3 11" id="KW-0255">Endonuclease</keyword>
<dbReference type="Pfam" id="PF01541">
    <property type="entry name" value="GIY-YIG"/>
    <property type="match status" value="1"/>
</dbReference>
<keyword evidence="4 11" id="KW-0227">DNA damage</keyword>
<evidence type="ECO:0000256" key="6">
    <source>
        <dbReference type="ARBA" id="ARBA00022801"/>
    </source>
</evidence>
<dbReference type="InterPro" id="IPR035901">
    <property type="entry name" value="GIY-YIG_endonuc_sf"/>
</dbReference>
<dbReference type="Pfam" id="PF21202">
    <property type="entry name" value="SLX1_C"/>
    <property type="match status" value="1"/>
</dbReference>
<dbReference type="InterPro" id="IPR027520">
    <property type="entry name" value="Slx1"/>
</dbReference>
<dbReference type="GO" id="GO:0033557">
    <property type="term" value="C:Slx1-Slx4 complex"/>
    <property type="evidence" value="ECO:0007669"/>
    <property type="project" value="UniProtKB-UniRule"/>
</dbReference>
<evidence type="ECO:0000256" key="8">
    <source>
        <dbReference type="ARBA" id="ARBA00023172"/>
    </source>
</evidence>
<feature type="domain" description="GIY-YIG" evidence="12">
    <location>
        <begin position="185"/>
        <end position="270"/>
    </location>
</feature>
<comment type="subunit">
    <text evidence="11">Forms a heterodimer with a member of the SLX4 family.</text>
</comment>
<dbReference type="CDD" id="cd10455">
    <property type="entry name" value="GIY-YIG_SLX1"/>
    <property type="match status" value="1"/>
</dbReference>
<sequence length="456" mass="51618">MFPLCLLSADRLLPFVYPFMSSTIADDVMITLDDIEDEFGDDVVAESCLDDASDGAIIRDEPNLGHAQFGAKSSLEKTILLDESLEANIFETDEGSPLKQFAAQPLQGKHGEWRPPPSPFAGGLSPFKRISFGHNVKEELPTAALAVDERHARKRGRLPAVGGRINLEDLCDPLLPPKQKLVQDEFFGVYCLVSKSVEKCYKNRCYIGFTVDPNRRIRQHNAGKQAGGAKKTDSRGPWDMVCIVHGFPNAISALRFEWAWQNPKRSKRLKRFVERGLAKQRRETPFIYCHRVACRMLNTAPWCEMALTFRWLNKEYETPFPPDCPLPPHMNVAYGKVQKVNVTVPAELHEYITMRNCQLCREQIDEICHFLRCPATEICGAHFHVRCLAEHCLQVQGLLQQRLVPIRGMCPQCSVDFLWGELVRDQRTLLLVDDSKSEVDGTKIAGGMIPRRLQKS</sequence>
<evidence type="ECO:0000256" key="4">
    <source>
        <dbReference type="ARBA" id="ARBA00022763"/>
    </source>
</evidence>
<dbReference type="GO" id="GO:0008270">
    <property type="term" value="F:zinc ion binding"/>
    <property type="evidence" value="ECO:0007669"/>
    <property type="project" value="UniProtKB-KW"/>
</dbReference>
<dbReference type="PANTHER" id="PTHR20208:SF10">
    <property type="entry name" value="STRUCTURE-SPECIFIC ENDONUCLEASE SUBUNIT SLX1"/>
    <property type="match status" value="1"/>
</dbReference>
<evidence type="ECO:0000256" key="9">
    <source>
        <dbReference type="ARBA" id="ARBA00023204"/>
    </source>
</evidence>
<dbReference type="WBParaSite" id="Gr19_v10_g11855.t1">
    <property type="protein sequence ID" value="Gr19_v10_g11855.t1"/>
    <property type="gene ID" value="Gr19_v10_g11855"/>
</dbReference>
<dbReference type="Gene3D" id="3.40.1440.10">
    <property type="entry name" value="GIY-YIG endonuclease"/>
    <property type="match status" value="1"/>
</dbReference>
<dbReference type="FunFam" id="3.40.1440.10:FF:000008">
    <property type="entry name" value="Structure-specific endonuclease subunit SLX1 homolog"/>
    <property type="match status" value="1"/>
</dbReference>
<keyword evidence="6 11" id="KW-0378">Hydrolase</keyword>
<evidence type="ECO:0000313" key="14">
    <source>
        <dbReference type="WBParaSite" id="Gr19_v10_g11855.t1"/>
    </source>
</evidence>
<dbReference type="GO" id="GO:0017108">
    <property type="term" value="F:5'-flap endonuclease activity"/>
    <property type="evidence" value="ECO:0007669"/>
    <property type="project" value="InterPro"/>
</dbReference>
<comment type="caution">
    <text evidence="11">Lacks conserved residue(s) required for the propagation of feature annotation.</text>
</comment>
<evidence type="ECO:0000256" key="1">
    <source>
        <dbReference type="ARBA" id="ARBA00022722"/>
    </source>
</evidence>
<name>A0A914GZK7_GLORO</name>
<dbReference type="InterPro" id="IPR048749">
    <property type="entry name" value="SLX1_C"/>
</dbReference>
<comment type="subcellular location">
    <subcellularLocation>
        <location evidence="11">Nucleus</location>
    </subcellularLocation>
</comment>
<dbReference type="EC" id="3.1.-.-" evidence="11"/>
<dbReference type="GO" id="GO:0008821">
    <property type="term" value="F:crossover junction DNA endonuclease activity"/>
    <property type="evidence" value="ECO:0007669"/>
    <property type="project" value="TreeGrafter"/>
</dbReference>
<evidence type="ECO:0000259" key="12">
    <source>
        <dbReference type="PROSITE" id="PS50164"/>
    </source>
</evidence>
<dbReference type="PANTHER" id="PTHR20208">
    <property type="entry name" value="STRUCTURE-SPECIFIC ENDONUCLEASE SUBUNIT SLX1"/>
    <property type="match status" value="1"/>
</dbReference>
<keyword evidence="8 11" id="KW-0233">DNA recombination</keyword>
<keyword evidence="7" id="KW-0862">Zinc</keyword>
<reference evidence="14" key="1">
    <citation type="submission" date="2022-11" db="UniProtKB">
        <authorList>
            <consortium name="WormBaseParasite"/>
        </authorList>
    </citation>
    <scope>IDENTIFICATION</scope>
</reference>
<keyword evidence="5" id="KW-0863">Zinc-finger</keyword>
<comment type="similarity">
    <text evidence="11">Belongs to the SLX1 family.</text>
</comment>
<dbReference type="GO" id="GO:0000724">
    <property type="term" value="P:double-strand break repair via homologous recombination"/>
    <property type="evidence" value="ECO:0007669"/>
    <property type="project" value="TreeGrafter"/>
</dbReference>
<keyword evidence="2" id="KW-0479">Metal-binding</keyword>
<accession>A0A914GZK7</accession>
<evidence type="ECO:0000256" key="7">
    <source>
        <dbReference type="ARBA" id="ARBA00022833"/>
    </source>
</evidence>
<proteinExistence type="inferred from homology"/>
<dbReference type="AlphaFoldDB" id="A0A914GZK7"/>
<evidence type="ECO:0000256" key="2">
    <source>
        <dbReference type="ARBA" id="ARBA00022723"/>
    </source>
</evidence>
<keyword evidence="9 11" id="KW-0234">DNA repair</keyword>
<comment type="cofactor">
    <cofactor evidence="11">
        <name>a divalent metal cation</name>
        <dbReference type="ChEBI" id="CHEBI:60240"/>
    </cofactor>
</comment>
<dbReference type="PROSITE" id="PS50164">
    <property type="entry name" value="GIY_YIG"/>
    <property type="match status" value="1"/>
</dbReference>
<protein>
    <recommendedName>
        <fullName evidence="11">Structure-specific endonuclease subunit SLX1 homolog</fullName>
        <ecNumber evidence="11">3.1.-.-</ecNumber>
    </recommendedName>
</protein>
<evidence type="ECO:0000256" key="5">
    <source>
        <dbReference type="ARBA" id="ARBA00022771"/>
    </source>
</evidence>
<dbReference type="InterPro" id="IPR050381">
    <property type="entry name" value="SLX1_endonuclease"/>
</dbReference>
<comment type="function">
    <text evidence="11">Catalytic subunit of a heterodimeric structure-specific endonuclease that resolves DNA secondary structures generated during DNA repair and recombination. Has endonuclease activity towards branched DNA substrates, introducing single-strand cuts in duplex DNA close to junctions with ss-DNA.</text>
</comment>
<keyword evidence="10 11" id="KW-0539">Nucleus</keyword>
<keyword evidence="1 11" id="KW-0540">Nuclease</keyword>
<evidence type="ECO:0000256" key="3">
    <source>
        <dbReference type="ARBA" id="ARBA00022759"/>
    </source>
</evidence>
<dbReference type="Proteomes" id="UP000887572">
    <property type="component" value="Unplaced"/>
</dbReference>
<evidence type="ECO:0000256" key="10">
    <source>
        <dbReference type="ARBA" id="ARBA00023242"/>
    </source>
</evidence>